<dbReference type="InterPro" id="IPR001024">
    <property type="entry name" value="PLAT/LH2_dom"/>
</dbReference>
<organism evidence="3 4">
    <name type="scientific">Candidatus Infernicultor aquiphilus</name>
    <dbReference type="NCBI Taxonomy" id="1805029"/>
    <lineage>
        <taxon>Bacteria</taxon>
        <taxon>Pseudomonadati</taxon>
        <taxon>Atribacterota</taxon>
        <taxon>Candidatus Phoenicimicrobiia</taxon>
        <taxon>Candidatus Pheonicimicrobiales</taxon>
        <taxon>Candidatus Phoenicimicrobiaceae</taxon>
        <taxon>Candidatus Infernicultor</taxon>
    </lineage>
</organism>
<dbReference type="InterPro" id="IPR007110">
    <property type="entry name" value="Ig-like_dom"/>
</dbReference>
<dbReference type="PROSITE" id="PS50835">
    <property type="entry name" value="IG_LIKE"/>
    <property type="match status" value="1"/>
</dbReference>
<evidence type="ECO:0008006" key="5">
    <source>
        <dbReference type="Google" id="ProtNLM"/>
    </source>
</evidence>
<evidence type="ECO:0000313" key="4">
    <source>
        <dbReference type="Proteomes" id="UP000231493"/>
    </source>
</evidence>
<dbReference type="PROSITE" id="PS50095">
    <property type="entry name" value="PLAT"/>
    <property type="match status" value="2"/>
</dbReference>
<name>A0A2M7KAW6_9BACT</name>
<dbReference type="InterPro" id="IPR036179">
    <property type="entry name" value="Ig-like_dom_sf"/>
</dbReference>
<dbReference type="SUPFAM" id="SSF48726">
    <property type="entry name" value="Immunoglobulin"/>
    <property type="match status" value="1"/>
</dbReference>
<dbReference type="Gene3D" id="2.60.120.380">
    <property type="match status" value="3"/>
</dbReference>
<dbReference type="AlphaFoldDB" id="A0A2M7KAW6"/>
<feature type="domain" description="PLAT" evidence="1">
    <location>
        <begin position="927"/>
        <end position="1052"/>
    </location>
</feature>
<dbReference type="InterPro" id="IPR052970">
    <property type="entry name" value="Inner_ear_hair_cell_LOXHD"/>
</dbReference>
<dbReference type="Pfam" id="PF01477">
    <property type="entry name" value="PLAT"/>
    <property type="match status" value="2"/>
</dbReference>
<dbReference type="PANTHER" id="PTHR45901:SF3">
    <property type="entry name" value="LIPOXYGENASE HOMOLOGY DOMAIN-CONTAINING PROTEIN 1"/>
    <property type="match status" value="1"/>
</dbReference>
<reference evidence="4" key="1">
    <citation type="submission" date="2017-09" db="EMBL/GenBank/DDBJ databases">
        <title>Depth-based differentiation of microbial function through sediment-hosted aquifers and enrichment of novel symbionts in the deep terrestrial subsurface.</title>
        <authorList>
            <person name="Probst A.J."/>
            <person name="Ladd B."/>
            <person name="Jarett J.K."/>
            <person name="Geller-Mcgrath D.E."/>
            <person name="Sieber C.M."/>
            <person name="Emerson J.B."/>
            <person name="Anantharaman K."/>
            <person name="Thomas B.C."/>
            <person name="Malmstrom R."/>
            <person name="Stieglmeier M."/>
            <person name="Klingl A."/>
            <person name="Woyke T."/>
            <person name="Ryan C.M."/>
            <person name="Banfield J.F."/>
        </authorList>
    </citation>
    <scope>NUCLEOTIDE SEQUENCE [LARGE SCALE GENOMIC DNA]</scope>
</reference>
<dbReference type="InterPro" id="IPR013783">
    <property type="entry name" value="Ig-like_fold"/>
</dbReference>
<dbReference type="Gene3D" id="2.60.40.10">
    <property type="entry name" value="Immunoglobulins"/>
    <property type="match status" value="1"/>
</dbReference>
<sequence>YGISLLTPTTHYDRGSVTTQGGMKTLDYVADSTGTWYIRITRSSGEGDYQLSIDIQDQNDAASGQDAGKSTQEAIPVSPGTITGFLKAGDECDYYSIDLEEGQQITLQLTIPGNASYGISLLTPTTHYDRGSVTTQGGMKTLDYVADSTGTWYIRITRSSGEGDYQLSIDIQDQNDAASGQDAGKSTQEAIPVSPGTITGFLKAGDECDYYSIDLEEGQQITLQLTIPGNASYGISLLTPTTHYDRGSVTTQGGMKTLDYVADSTGTWYIKVSLSSGEGDYQLAIDIQDQNDAESGQDAGDSYQGAIPISTGTITGLLKAGDNVDYFSIDLEEGQQITLQLTIPGNAQYSISLWNPNHNSRGSSITQREIKILDYVADSTGTWYIKVSLSSGEGDYQLEVNASIDNEGGPDNNPPVISSLDASQNSVEVNQAVTITCSASDQDTETFTFSWSVNGEIIQEESSSLNWNAPDTAGTYNISCTVSDGRGGEDSESVSIEVTEPGNGENDNIGEVNYRIEITTGTRIAAGTDANVYITIYDKDGHDSGEILLDDPGVNDFEIGDTNIFSVTAINIENLDYIIIRHDNSGNFPGWYVDEIQVSNEEINKEWTFFPDQWLSTDEPPDYQTQGKFYPQEETVEDNVEYVLSLTNNGRTLTSNLPIFVSETEKGSEIDLDGDGIQQQWEDKAIEYINPYIELDEEEPWLQHQDSDYVANYIRVHPYDPFSTSTTFNSANLPKYIIFRYVVTWSQDYGRQSYGGVNFDIWTSHPGDHERVFMAWKVIDSNTLKLDWVFTSSHGDPDAHHAVWNASYRTCNKGDVATWPPKEYDHSEVFCGELQFNEDGRLVIYASEGKHALYPSCDICDNKVMLVDLPGPVNVGEDCGGGGRFRFDCYNVGEPPNLTDPKVHDLDPKLDTFKNDLPDILINKLKSHYRISINTSDRDLAGTDAEIQIKLFGENNMNSQWFTVYSKPDPPRLASHVGTFERGDKDNIIVECSDLGKIIKIQIKHDNSGLGPGWHINEIWVENLETNTTWHSRPNTWLDKVLWNDNTDKTFNLE</sequence>
<dbReference type="Proteomes" id="UP000231493">
    <property type="component" value="Unassembled WGS sequence"/>
</dbReference>
<feature type="non-terminal residue" evidence="3">
    <location>
        <position position="1"/>
    </location>
</feature>
<comment type="caution">
    <text evidence="3">The sequence shown here is derived from an EMBL/GenBank/DDBJ whole genome shotgun (WGS) entry which is preliminary data.</text>
</comment>
<protein>
    <recommendedName>
        <fullName evidence="5">Ig-like domain-containing protein</fullName>
    </recommendedName>
</protein>
<dbReference type="InterPro" id="IPR036392">
    <property type="entry name" value="PLAT/LH2_dom_sf"/>
</dbReference>
<dbReference type="SUPFAM" id="SSF49723">
    <property type="entry name" value="Lipase/lipooxygenase domain (PLAT/LH2 domain)"/>
    <property type="match status" value="2"/>
</dbReference>
<dbReference type="EMBL" id="PFIP01000012">
    <property type="protein sequence ID" value="PIX35281.1"/>
    <property type="molecule type" value="Genomic_DNA"/>
</dbReference>
<proteinExistence type="predicted"/>
<evidence type="ECO:0000259" key="2">
    <source>
        <dbReference type="PROSITE" id="PS50835"/>
    </source>
</evidence>
<evidence type="ECO:0000259" key="1">
    <source>
        <dbReference type="PROSITE" id="PS50095"/>
    </source>
</evidence>
<accession>A0A2M7KAW6</accession>
<dbReference type="Pfam" id="PF17963">
    <property type="entry name" value="Big_9"/>
    <property type="match status" value="1"/>
</dbReference>
<gene>
    <name evidence="3" type="ORF">COZ58_00580</name>
</gene>
<dbReference type="Gene3D" id="2.60.60.20">
    <property type="entry name" value="PLAT/LH2 domain"/>
    <property type="match status" value="2"/>
</dbReference>
<dbReference type="SMART" id="SM00308">
    <property type="entry name" value="LH2"/>
    <property type="match status" value="1"/>
</dbReference>
<dbReference type="SUPFAM" id="SSF89260">
    <property type="entry name" value="Collagen-binding domain"/>
    <property type="match status" value="3"/>
</dbReference>
<evidence type="ECO:0000313" key="3">
    <source>
        <dbReference type="EMBL" id="PIX35281.1"/>
    </source>
</evidence>
<feature type="domain" description="Ig-like" evidence="2">
    <location>
        <begin position="414"/>
        <end position="499"/>
    </location>
</feature>
<feature type="domain" description="PLAT" evidence="1">
    <location>
        <begin position="512"/>
        <end position="629"/>
    </location>
</feature>
<dbReference type="PANTHER" id="PTHR45901">
    <property type="entry name" value="PROTEIN CBG12474"/>
    <property type="match status" value="1"/>
</dbReference>